<keyword evidence="2" id="KW-0805">Transcription regulation</keyword>
<evidence type="ECO:0000256" key="3">
    <source>
        <dbReference type="ARBA" id="ARBA00023125"/>
    </source>
</evidence>
<dbReference type="PANTHER" id="PTHR30537">
    <property type="entry name" value="HTH-TYPE TRANSCRIPTIONAL REGULATOR"/>
    <property type="match status" value="1"/>
</dbReference>
<proteinExistence type="inferred from homology"/>
<dbReference type="InterPro" id="IPR036390">
    <property type="entry name" value="WH_DNA-bd_sf"/>
</dbReference>
<dbReference type="PROSITE" id="PS50931">
    <property type="entry name" value="HTH_LYSR"/>
    <property type="match status" value="1"/>
</dbReference>
<dbReference type="InterPro" id="IPR036388">
    <property type="entry name" value="WH-like_DNA-bd_sf"/>
</dbReference>
<dbReference type="Gene3D" id="3.40.190.290">
    <property type="match status" value="1"/>
</dbReference>
<dbReference type="InterPro" id="IPR000847">
    <property type="entry name" value="LysR_HTH_N"/>
</dbReference>
<organism evidence="6 7">
    <name type="scientific">Kiloniella antarctica</name>
    <dbReference type="NCBI Taxonomy" id="1550907"/>
    <lineage>
        <taxon>Bacteria</taxon>
        <taxon>Pseudomonadati</taxon>
        <taxon>Pseudomonadota</taxon>
        <taxon>Alphaproteobacteria</taxon>
        <taxon>Rhodospirillales</taxon>
        <taxon>Kiloniellaceae</taxon>
        <taxon>Kiloniella</taxon>
    </lineage>
</organism>
<feature type="domain" description="HTH lysR-type" evidence="5">
    <location>
        <begin position="1"/>
        <end position="57"/>
    </location>
</feature>
<keyword evidence="4" id="KW-0804">Transcription</keyword>
<keyword evidence="7" id="KW-1185">Reference proteome</keyword>
<dbReference type="InterPro" id="IPR058163">
    <property type="entry name" value="LysR-type_TF_proteobact-type"/>
</dbReference>
<protein>
    <submittedName>
        <fullName evidence="6">LysR family transcriptional regulator</fullName>
    </submittedName>
</protein>
<dbReference type="SUPFAM" id="SSF46785">
    <property type="entry name" value="Winged helix' DNA-binding domain"/>
    <property type="match status" value="1"/>
</dbReference>
<dbReference type="Proteomes" id="UP001597294">
    <property type="component" value="Unassembled WGS sequence"/>
</dbReference>
<dbReference type="Pfam" id="PF00126">
    <property type="entry name" value="HTH_1"/>
    <property type="match status" value="1"/>
</dbReference>
<evidence type="ECO:0000256" key="1">
    <source>
        <dbReference type="ARBA" id="ARBA00009437"/>
    </source>
</evidence>
<evidence type="ECO:0000256" key="2">
    <source>
        <dbReference type="ARBA" id="ARBA00023015"/>
    </source>
</evidence>
<dbReference type="Gene3D" id="1.10.10.10">
    <property type="entry name" value="Winged helix-like DNA-binding domain superfamily/Winged helix DNA-binding domain"/>
    <property type="match status" value="1"/>
</dbReference>
<reference evidence="7" key="1">
    <citation type="journal article" date="2019" name="Int. J. Syst. Evol. Microbiol.">
        <title>The Global Catalogue of Microorganisms (GCM) 10K type strain sequencing project: providing services to taxonomists for standard genome sequencing and annotation.</title>
        <authorList>
            <consortium name="The Broad Institute Genomics Platform"/>
            <consortium name="The Broad Institute Genome Sequencing Center for Infectious Disease"/>
            <person name="Wu L."/>
            <person name="Ma J."/>
        </authorList>
    </citation>
    <scope>NUCLEOTIDE SEQUENCE [LARGE SCALE GENOMIC DNA]</scope>
    <source>
        <strain evidence="7">CGMCC 4.7192</strain>
    </source>
</reference>
<dbReference type="PANTHER" id="PTHR30537:SF5">
    <property type="entry name" value="HTH-TYPE TRANSCRIPTIONAL ACTIVATOR TTDR-RELATED"/>
    <property type="match status" value="1"/>
</dbReference>
<gene>
    <name evidence="6" type="ORF">ACFSKO_10965</name>
</gene>
<name>A0ABW5BKS0_9PROT</name>
<evidence type="ECO:0000313" key="6">
    <source>
        <dbReference type="EMBL" id="MFD2206139.1"/>
    </source>
</evidence>
<comment type="similarity">
    <text evidence="1">Belongs to the LysR transcriptional regulatory family.</text>
</comment>
<keyword evidence="3" id="KW-0238">DNA-binding</keyword>
<sequence>MIDEIALFVHIVQNRGLAAAAEQLNLPPATVTRRLQKLESTLGCQLIHRSARKFNLTAEGEVYYQAYADLVLQFEATSRNLSADIHQLTGKLTVLAPTNVSVKVLQPMWSAFIKLYPEIQLHLYLSNETKDIMADQVDMALRIGPQVDSQLFQKKIGLVSTILVASPEYLFANGTPQGLNALQDHRLIAVSTLPVWRLKNTETGLEENLHPLADTMVNDIGMASQLARDGHGVVLLPLSEMVNELQQGQLQRVLSPWCGPEREIFAVWPTGRLLSTRAKCLRDFMQAYLGKHPVLQGALGIN</sequence>
<evidence type="ECO:0000313" key="7">
    <source>
        <dbReference type="Proteomes" id="UP001597294"/>
    </source>
</evidence>
<dbReference type="RefSeq" id="WP_380251425.1">
    <property type="nucleotide sequence ID" value="NZ_JBHUII010000004.1"/>
</dbReference>
<accession>A0ABW5BKS0</accession>
<comment type="caution">
    <text evidence="6">The sequence shown here is derived from an EMBL/GenBank/DDBJ whole genome shotgun (WGS) entry which is preliminary data.</text>
</comment>
<dbReference type="Pfam" id="PF03466">
    <property type="entry name" value="LysR_substrate"/>
    <property type="match status" value="1"/>
</dbReference>
<dbReference type="EMBL" id="JBHUII010000004">
    <property type="protein sequence ID" value="MFD2206139.1"/>
    <property type="molecule type" value="Genomic_DNA"/>
</dbReference>
<dbReference type="InterPro" id="IPR005119">
    <property type="entry name" value="LysR_subst-bd"/>
</dbReference>
<evidence type="ECO:0000256" key="4">
    <source>
        <dbReference type="ARBA" id="ARBA00023163"/>
    </source>
</evidence>
<dbReference type="SUPFAM" id="SSF53850">
    <property type="entry name" value="Periplasmic binding protein-like II"/>
    <property type="match status" value="1"/>
</dbReference>
<dbReference type="CDD" id="cd08422">
    <property type="entry name" value="PBP2_CrgA_like"/>
    <property type="match status" value="1"/>
</dbReference>
<evidence type="ECO:0000259" key="5">
    <source>
        <dbReference type="PROSITE" id="PS50931"/>
    </source>
</evidence>